<dbReference type="OrthoDB" id="364779at2759"/>
<comment type="subcellular location">
    <subcellularLocation>
        <location evidence="1">Membrane</location>
    </subcellularLocation>
</comment>
<dbReference type="GO" id="GO:0016020">
    <property type="term" value="C:membrane"/>
    <property type="evidence" value="ECO:0007669"/>
    <property type="project" value="UniProtKB-SubCell"/>
</dbReference>
<dbReference type="Pfam" id="PF24160">
    <property type="entry name" value="UVB_sens_C"/>
    <property type="match status" value="1"/>
</dbReference>
<sequence>MSLSELQRGQLTGRIYSSSKGFHNVSSKSTKDGNYQKQQTLYQWFLSILKEVFLPAGYPKSVSSDYLGYQIWDTVQAFASSITNALAFSAILEGMGVGDDKASVLSATFVWLVKDGVGMLGRILFAWLHGTGLDSNLKMWRFYADILNDLATSIDLLAPFFKHLLLPIACLSNLCRSIVGVAGGSTRAALAQHQAIAHNMGDVSAKDGSQETLVNLLALVVNIFLLHTVKRDQFIVWFLYFTLTALHLFANYRAIRTLQLRTFNWNRFVLICKNYFPKKEMPTVAYINRHEPILMEVGQSLKCYVGMRLNENEVKSMNIDQFLRYHFAILFNQSSSRFDIVLTDTCNDQDLIRCYFLLQYLIHSTRFDEFCIIPSNVSWIDLDRLHTVTKNLYEDFLSKAQAIGWDITQAKFLVNSYRYTSKQH</sequence>
<gene>
    <name evidence="9" type="ORF">EDS130_LOCUS30003</name>
    <name evidence="10" type="ORF">XAT740_LOCUS31301</name>
</gene>
<dbReference type="Proteomes" id="UP000663828">
    <property type="component" value="Unassembled WGS sequence"/>
</dbReference>
<evidence type="ECO:0000256" key="4">
    <source>
        <dbReference type="ARBA" id="ARBA00022989"/>
    </source>
</evidence>
<protein>
    <submittedName>
        <fullName evidence="9">Uncharacterized protein</fullName>
    </submittedName>
</protein>
<comment type="caution">
    <text evidence="9">The sequence shown here is derived from an EMBL/GenBank/DDBJ whole genome shotgun (WGS) entry which is preliminary data.</text>
</comment>
<dbReference type="AlphaFoldDB" id="A0A815CMW9"/>
<evidence type="ECO:0000256" key="6">
    <source>
        <dbReference type="SAM" id="Phobius"/>
    </source>
</evidence>
<dbReference type="InterPro" id="IPR006968">
    <property type="entry name" value="RUS_fam"/>
</dbReference>
<evidence type="ECO:0000256" key="2">
    <source>
        <dbReference type="ARBA" id="ARBA00007558"/>
    </source>
</evidence>
<evidence type="ECO:0000259" key="8">
    <source>
        <dbReference type="Pfam" id="PF24160"/>
    </source>
</evidence>
<dbReference type="PANTHER" id="PTHR12770:SF31">
    <property type="entry name" value="RUS FAMILY MEMBER 1"/>
    <property type="match status" value="1"/>
</dbReference>
<evidence type="ECO:0000256" key="3">
    <source>
        <dbReference type="ARBA" id="ARBA00022692"/>
    </source>
</evidence>
<keyword evidence="5 6" id="KW-0472">Membrane</keyword>
<organism evidence="9 12">
    <name type="scientific">Adineta ricciae</name>
    <name type="common">Rotifer</name>
    <dbReference type="NCBI Taxonomy" id="249248"/>
    <lineage>
        <taxon>Eukaryota</taxon>
        <taxon>Metazoa</taxon>
        <taxon>Spiralia</taxon>
        <taxon>Gnathifera</taxon>
        <taxon>Rotifera</taxon>
        <taxon>Eurotatoria</taxon>
        <taxon>Bdelloidea</taxon>
        <taxon>Adinetida</taxon>
        <taxon>Adinetidae</taxon>
        <taxon>Adineta</taxon>
    </lineage>
</organism>
<dbReference type="Pfam" id="PF04884">
    <property type="entry name" value="UVB_sens_prot"/>
    <property type="match status" value="1"/>
</dbReference>
<dbReference type="EMBL" id="CAJNOR010002843">
    <property type="protein sequence ID" value="CAF1347531.1"/>
    <property type="molecule type" value="Genomic_DNA"/>
</dbReference>
<keyword evidence="11" id="KW-1185">Reference proteome</keyword>
<proteinExistence type="inferred from homology"/>
<dbReference type="InterPro" id="IPR054549">
    <property type="entry name" value="UVB_sens_RUS_dom"/>
</dbReference>
<feature type="domain" description="Root UVB sensitive protein C-terminal" evidence="8">
    <location>
        <begin position="281"/>
        <end position="419"/>
    </location>
</feature>
<evidence type="ECO:0000313" key="10">
    <source>
        <dbReference type="EMBL" id="CAF1347531.1"/>
    </source>
</evidence>
<evidence type="ECO:0000313" key="9">
    <source>
        <dbReference type="EMBL" id="CAF1289436.1"/>
    </source>
</evidence>
<keyword evidence="4 6" id="KW-1133">Transmembrane helix</keyword>
<evidence type="ECO:0000313" key="11">
    <source>
        <dbReference type="Proteomes" id="UP000663828"/>
    </source>
</evidence>
<evidence type="ECO:0000259" key="7">
    <source>
        <dbReference type="Pfam" id="PF04884"/>
    </source>
</evidence>
<evidence type="ECO:0000256" key="1">
    <source>
        <dbReference type="ARBA" id="ARBA00004370"/>
    </source>
</evidence>
<evidence type="ECO:0000256" key="5">
    <source>
        <dbReference type="ARBA" id="ARBA00023136"/>
    </source>
</evidence>
<dbReference type="InterPro" id="IPR055412">
    <property type="entry name" value="UVB_sens_C"/>
</dbReference>
<reference evidence="9" key="1">
    <citation type="submission" date="2021-02" db="EMBL/GenBank/DDBJ databases">
        <authorList>
            <person name="Nowell W R."/>
        </authorList>
    </citation>
    <scope>NUCLEOTIDE SEQUENCE</scope>
</reference>
<evidence type="ECO:0000313" key="12">
    <source>
        <dbReference type="Proteomes" id="UP000663852"/>
    </source>
</evidence>
<keyword evidence="3 6" id="KW-0812">Transmembrane</keyword>
<dbReference type="PANTHER" id="PTHR12770">
    <property type="entry name" value="RUS1 FAMILY PROTEIN C16ORF58"/>
    <property type="match status" value="1"/>
</dbReference>
<feature type="domain" description="Protein root UVB sensitive/RUS" evidence="7">
    <location>
        <begin position="43"/>
        <end position="277"/>
    </location>
</feature>
<feature type="transmembrane region" description="Helical" evidence="6">
    <location>
        <begin position="235"/>
        <end position="252"/>
    </location>
</feature>
<accession>A0A815CMW9</accession>
<dbReference type="Proteomes" id="UP000663852">
    <property type="component" value="Unassembled WGS sequence"/>
</dbReference>
<comment type="similarity">
    <text evidence="2">Belongs to the RUS1 family.</text>
</comment>
<dbReference type="EMBL" id="CAJNOJ010000207">
    <property type="protein sequence ID" value="CAF1289436.1"/>
    <property type="molecule type" value="Genomic_DNA"/>
</dbReference>
<name>A0A815CMW9_ADIRI</name>